<evidence type="ECO:0000313" key="1">
    <source>
        <dbReference type="EMBL" id="ATA57219.1"/>
    </source>
</evidence>
<gene>
    <name evidence="1" type="ORF">CKY39_31330</name>
</gene>
<protein>
    <submittedName>
        <fullName evidence="1">GpE family phage tail protein</fullName>
    </submittedName>
</protein>
<dbReference type="InterPro" id="IPR009493">
    <property type="entry name" value="P2_GpE"/>
</dbReference>
<accession>A0A250DT87</accession>
<organism evidence="1 2">
    <name type="scientific">Variovorax boronicumulans</name>
    <dbReference type="NCBI Taxonomy" id="436515"/>
    <lineage>
        <taxon>Bacteria</taxon>
        <taxon>Pseudomonadati</taxon>
        <taxon>Pseudomonadota</taxon>
        <taxon>Betaproteobacteria</taxon>
        <taxon>Burkholderiales</taxon>
        <taxon>Comamonadaceae</taxon>
        <taxon>Variovorax</taxon>
    </lineage>
</organism>
<dbReference type="Proteomes" id="UP000217154">
    <property type="component" value="Chromosome"/>
</dbReference>
<reference evidence="1 2" key="1">
    <citation type="submission" date="2017-09" db="EMBL/GenBank/DDBJ databases">
        <title>The diverse metabolic capabilities of V. boronicumulans make it an excellent choice for continued studies on novel biodegradation.</title>
        <authorList>
            <person name="Sun S."/>
        </authorList>
    </citation>
    <scope>NUCLEOTIDE SEQUENCE [LARGE SCALE GENOMIC DNA]</scope>
    <source>
        <strain evidence="1 2">J1</strain>
    </source>
</reference>
<proteinExistence type="predicted"/>
<sequence length="41" mass="4969">MDDLAFVFHWRPVDMESMSLTELMDRREGARRRYAPSKHDD</sequence>
<dbReference type="Pfam" id="PF06528">
    <property type="entry name" value="Phage_P2_GpE"/>
    <property type="match status" value="1"/>
</dbReference>
<dbReference type="RefSeq" id="WP_095747177.1">
    <property type="nucleotide sequence ID" value="NZ_CP023284.1"/>
</dbReference>
<dbReference type="AlphaFoldDB" id="A0A250DT87"/>
<name>A0A250DT87_9BURK</name>
<dbReference type="EMBL" id="CP023284">
    <property type="protein sequence ID" value="ATA57219.1"/>
    <property type="molecule type" value="Genomic_DNA"/>
</dbReference>
<evidence type="ECO:0000313" key="2">
    <source>
        <dbReference type="Proteomes" id="UP000217154"/>
    </source>
</evidence>
<dbReference type="KEGG" id="vbo:CKY39_31330"/>